<feature type="compositionally biased region" description="Basic and acidic residues" evidence="1">
    <location>
        <begin position="32"/>
        <end position="44"/>
    </location>
</feature>
<reference evidence="3" key="3">
    <citation type="submission" date="2020-12" db="UniProtKB">
        <authorList>
            <consortium name="EnsemblPlants"/>
        </authorList>
    </citation>
    <scope>IDENTIFICATION</scope>
</reference>
<dbReference type="EnsemblPlants" id="Pp3c15_5941V3.1">
    <property type="protein sequence ID" value="PAC:32928488.CDS.1"/>
    <property type="gene ID" value="Pp3c15_5941"/>
</dbReference>
<feature type="compositionally biased region" description="Basic and acidic residues" evidence="1">
    <location>
        <begin position="54"/>
        <end position="68"/>
    </location>
</feature>
<gene>
    <name evidence="2" type="ORF">PHYPA_019386</name>
</gene>
<evidence type="ECO:0000313" key="2">
    <source>
        <dbReference type="EMBL" id="PNR39108.1"/>
    </source>
</evidence>
<feature type="compositionally biased region" description="Low complexity" evidence="1">
    <location>
        <begin position="21"/>
        <end position="31"/>
    </location>
</feature>
<keyword evidence="4" id="KW-1185">Reference proteome</keyword>
<dbReference type="InParanoid" id="A0A2K1JC70"/>
<evidence type="ECO:0000313" key="3">
    <source>
        <dbReference type="EnsemblPlants" id="PAC:32928488.CDS.1"/>
    </source>
</evidence>
<organism evidence="2">
    <name type="scientific">Physcomitrium patens</name>
    <name type="common">Spreading-leaved earth moss</name>
    <name type="synonym">Physcomitrella patens</name>
    <dbReference type="NCBI Taxonomy" id="3218"/>
    <lineage>
        <taxon>Eukaryota</taxon>
        <taxon>Viridiplantae</taxon>
        <taxon>Streptophyta</taxon>
        <taxon>Embryophyta</taxon>
        <taxon>Bryophyta</taxon>
        <taxon>Bryophytina</taxon>
        <taxon>Bryopsida</taxon>
        <taxon>Funariidae</taxon>
        <taxon>Funariales</taxon>
        <taxon>Funariaceae</taxon>
        <taxon>Physcomitrium</taxon>
    </lineage>
</organism>
<dbReference type="Gramene" id="Pp3c15_5941V3.1">
    <property type="protein sequence ID" value="PAC:32928488.CDS.1"/>
    <property type="gene ID" value="Pp3c15_5941"/>
</dbReference>
<evidence type="ECO:0000313" key="4">
    <source>
        <dbReference type="Proteomes" id="UP000006727"/>
    </source>
</evidence>
<feature type="region of interest" description="Disordered" evidence="1">
    <location>
        <begin position="21"/>
        <end position="68"/>
    </location>
</feature>
<accession>A0A2K1JC70</accession>
<reference evidence="2 4" key="2">
    <citation type="journal article" date="2018" name="Plant J.">
        <title>The Physcomitrella patens chromosome-scale assembly reveals moss genome structure and evolution.</title>
        <authorList>
            <person name="Lang D."/>
            <person name="Ullrich K.K."/>
            <person name="Murat F."/>
            <person name="Fuchs J."/>
            <person name="Jenkins J."/>
            <person name="Haas F.B."/>
            <person name="Piednoel M."/>
            <person name="Gundlach H."/>
            <person name="Van Bel M."/>
            <person name="Meyberg R."/>
            <person name="Vives C."/>
            <person name="Morata J."/>
            <person name="Symeonidi A."/>
            <person name="Hiss M."/>
            <person name="Muchero W."/>
            <person name="Kamisugi Y."/>
            <person name="Saleh O."/>
            <person name="Blanc G."/>
            <person name="Decker E.L."/>
            <person name="van Gessel N."/>
            <person name="Grimwood J."/>
            <person name="Hayes R.D."/>
            <person name="Graham S.W."/>
            <person name="Gunter L.E."/>
            <person name="McDaniel S.F."/>
            <person name="Hoernstein S.N.W."/>
            <person name="Larsson A."/>
            <person name="Li F.W."/>
            <person name="Perroud P.F."/>
            <person name="Phillips J."/>
            <person name="Ranjan P."/>
            <person name="Rokshar D.S."/>
            <person name="Rothfels C.J."/>
            <person name="Schneider L."/>
            <person name="Shu S."/>
            <person name="Stevenson D.W."/>
            <person name="Thummler F."/>
            <person name="Tillich M."/>
            <person name="Villarreal Aguilar J.C."/>
            <person name="Widiez T."/>
            <person name="Wong G.K."/>
            <person name="Wymore A."/>
            <person name="Zhang Y."/>
            <person name="Zimmer A.D."/>
            <person name="Quatrano R.S."/>
            <person name="Mayer K.F.X."/>
            <person name="Goodstein D."/>
            <person name="Casacuberta J.M."/>
            <person name="Vandepoele K."/>
            <person name="Reski R."/>
            <person name="Cuming A.C."/>
            <person name="Tuskan G.A."/>
            <person name="Maumus F."/>
            <person name="Salse J."/>
            <person name="Schmutz J."/>
            <person name="Rensing S.A."/>
        </authorList>
    </citation>
    <scope>NUCLEOTIDE SEQUENCE [LARGE SCALE GENOMIC DNA]</scope>
    <source>
        <strain evidence="3 4">cv. Gransden 2004</strain>
    </source>
</reference>
<name>A0A2K1JC70_PHYPA</name>
<proteinExistence type="predicted"/>
<protein>
    <submittedName>
        <fullName evidence="2 3">Uncharacterized protein</fullName>
    </submittedName>
</protein>
<dbReference type="AlphaFoldDB" id="A0A2K1JC70"/>
<dbReference type="Proteomes" id="UP000006727">
    <property type="component" value="Chromosome 15"/>
</dbReference>
<reference evidence="2 4" key="1">
    <citation type="journal article" date="2008" name="Science">
        <title>The Physcomitrella genome reveals evolutionary insights into the conquest of land by plants.</title>
        <authorList>
            <person name="Rensing S."/>
            <person name="Lang D."/>
            <person name="Zimmer A."/>
            <person name="Terry A."/>
            <person name="Salamov A."/>
            <person name="Shapiro H."/>
            <person name="Nishiyama T."/>
            <person name="Perroud P.-F."/>
            <person name="Lindquist E."/>
            <person name="Kamisugi Y."/>
            <person name="Tanahashi T."/>
            <person name="Sakakibara K."/>
            <person name="Fujita T."/>
            <person name="Oishi K."/>
            <person name="Shin-I T."/>
            <person name="Kuroki Y."/>
            <person name="Toyoda A."/>
            <person name="Suzuki Y."/>
            <person name="Hashimoto A."/>
            <person name="Yamaguchi K."/>
            <person name="Sugano A."/>
            <person name="Kohara Y."/>
            <person name="Fujiyama A."/>
            <person name="Anterola A."/>
            <person name="Aoki S."/>
            <person name="Ashton N."/>
            <person name="Barbazuk W.B."/>
            <person name="Barker E."/>
            <person name="Bennetzen J."/>
            <person name="Bezanilla M."/>
            <person name="Blankenship R."/>
            <person name="Cho S.H."/>
            <person name="Dutcher S."/>
            <person name="Estelle M."/>
            <person name="Fawcett J.A."/>
            <person name="Gundlach H."/>
            <person name="Hanada K."/>
            <person name="Heyl A."/>
            <person name="Hicks K.A."/>
            <person name="Hugh J."/>
            <person name="Lohr M."/>
            <person name="Mayer K."/>
            <person name="Melkozernov A."/>
            <person name="Murata T."/>
            <person name="Nelson D."/>
            <person name="Pils B."/>
            <person name="Prigge M."/>
            <person name="Reiss B."/>
            <person name="Renner T."/>
            <person name="Rombauts S."/>
            <person name="Rushton P."/>
            <person name="Sanderfoot A."/>
            <person name="Schween G."/>
            <person name="Shiu S.-H."/>
            <person name="Stueber K."/>
            <person name="Theodoulou F.L."/>
            <person name="Tu H."/>
            <person name="Van de Peer Y."/>
            <person name="Verrier P.J."/>
            <person name="Waters E."/>
            <person name="Wood A."/>
            <person name="Yang L."/>
            <person name="Cove D."/>
            <person name="Cuming A."/>
            <person name="Hasebe M."/>
            <person name="Lucas S."/>
            <person name="Mishler D.B."/>
            <person name="Reski R."/>
            <person name="Grigoriev I."/>
            <person name="Quatrano R.S."/>
            <person name="Boore J.L."/>
        </authorList>
    </citation>
    <scope>NUCLEOTIDE SEQUENCE [LARGE SCALE GENOMIC DNA]</scope>
    <source>
        <strain evidence="3 4">cv. Gransden 2004</strain>
    </source>
</reference>
<dbReference type="EMBL" id="ABEU02000015">
    <property type="protein sequence ID" value="PNR39108.1"/>
    <property type="molecule type" value="Genomic_DNA"/>
</dbReference>
<evidence type="ECO:0000256" key="1">
    <source>
        <dbReference type="SAM" id="MobiDB-lite"/>
    </source>
</evidence>
<sequence>MLGSGARCCCRGSAALQAMQQQHQMQHSGAGRCKERGRDAREKYAYNARSRAPRTREKRVGGRDSGEC</sequence>